<comment type="catalytic activity">
    <reaction evidence="1">
        <text>ATP + protein L-histidine = ADP + protein N-phospho-L-histidine.</text>
        <dbReference type="EC" id="2.7.13.3"/>
    </reaction>
</comment>
<dbReference type="InterPro" id="IPR003660">
    <property type="entry name" value="HAMP_dom"/>
</dbReference>
<evidence type="ECO:0000256" key="5">
    <source>
        <dbReference type="ARBA" id="ARBA00022679"/>
    </source>
</evidence>
<dbReference type="Gene3D" id="6.10.340.10">
    <property type="match status" value="1"/>
</dbReference>
<accession>A0A1E3X6V9</accession>
<comment type="subcellular location">
    <subcellularLocation>
        <location evidence="2">Membrane</location>
    </subcellularLocation>
</comment>
<keyword evidence="6" id="KW-0547">Nucleotide-binding</keyword>
<gene>
    <name evidence="14" type="ORF">SCARUB_03599</name>
</gene>
<dbReference type="CDD" id="cd00130">
    <property type="entry name" value="PAS"/>
    <property type="match status" value="1"/>
</dbReference>
<dbReference type="InterPro" id="IPR029151">
    <property type="entry name" value="Sensor-like_sf"/>
</dbReference>
<dbReference type="PANTHER" id="PTHR43304">
    <property type="entry name" value="PHYTOCHROME-LIKE PROTEIN CPH1"/>
    <property type="match status" value="1"/>
</dbReference>
<dbReference type="AlphaFoldDB" id="A0A1E3X6V9"/>
<feature type="transmembrane region" description="Helical" evidence="10">
    <location>
        <begin position="195"/>
        <end position="213"/>
    </location>
</feature>
<feature type="domain" description="HAMP" evidence="13">
    <location>
        <begin position="215"/>
        <end position="267"/>
    </location>
</feature>
<evidence type="ECO:0000256" key="6">
    <source>
        <dbReference type="ARBA" id="ARBA00022741"/>
    </source>
</evidence>
<dbReference type="InterPro" id="IPR035965">
    <property type="entry name" value="PAS-like_dom_sf"/>
</dbReference>
<feature type="domain" description="PAS" evidence="11">
    <location>
        <begin position="268"/>
        <end position="339"/>
    </location>
</feature>
<dbReference type="SMART" id="SM00091">
    <property type="entry name" value="PAS"/>
    <property type="match status" value="1"/>
</dbReference>
<keyword evidence="10" id="KW-1133">Transmembrane helix</keyword>
<dbReference type="InterPro" id="IPR000700">
    <property type="entry name" value="PAS-assoc_C"/>
</dbReference>
<keyword evidence="4" id="KW-0597">Phosphoprotein</keyword>
<evidence type="ECO:0000256" key="10">
    <source>
        <dbReference type="SAM" id="Phobius"/>
    </source>
</evidence>
<organism evidence="14 15">
    <name type="scientific">Candidatus Scalindua rubra</name>
    <dbReference type="NCBI Taxonomy" id="1872076"/>
    <lineage>
        <taxon>Bacteria</taxon>
        <taxon>Pseudomonadati</taxon>
        <taxon>Planctomycetota</taxon>
        <taxon>Candidatus Brocadiia</taxon>
        <taxon>Candidatus Brocadiales</taxon>
        <taxon>Candidatus Scalinduaceae</taxon>
        <taxon>Candidatus Scalindua</taxon>
    </lineage>
</organism>
<dbReference type="InterPro" id="IPR001610">
    <property type="entry name" value="PAC"/>
</dbReference>
<dbReference type="InterPro" id="IPR052162">
    <property type="entry name" value="Sensor_kinase/Photoreceptor"/>
</dbReference>
<proteinExistence type="predicted"/>
<feature type="transmembrane region" description="Helical" evidence="10">
    <location>
        <begin position="9"/>
        <end position="29"/>
    </location>
</feature>
<dbReference type="InterPro" id="IPR000014">
    <property type="entry name" value="PAS"/>
</dbReference>
<comment type="caution">
    <text evidence="14">The sequence shown here is derived from an EMBL/GenBank/DDBJ whole genome shotgun (WGS) entry which is preliminary data.</text>
</comment>
<dbReference type="GO" id="GO:0005524">
    <property type="term" value="F:ATP binding"/>
    <property type="evidence" value="ECO:0007669"/>
    <property type="project" value="UniProtKB-KW"/>
</dbReference>
<evidence type="ECO:0000259" key="12">
    <source>
        <dbReference type="PROSITE" id="PS50113"/>
    </source>
</evidence>
<evidence type="ECO:0000256" key="7">
    <source>
        <dbReference type="ARBA" id="ARBA00022777"/>
    </source>
</evidence>
<dbReference type="GO" id="GO:0016020">
    <property type="term" value="C:membrane"/>
    <property type="evidence" value="ECO:0007669"/>
    <property type="project" value="UniProtKB-SubCell"/>
</dbReference>
<dbReference type="EC" id="2.7.13.3" evidence="3"/>
<keyword evidence="10" id="KW-0812">Transmembrane</keyword>
<dbReference type="SMART" id="SM00304">
    <property type="entry name" value="HAMP"/>
    <property type="match status" value="1"/>
</dbReference>
<keyword evidence="9" id="KW-0902">Two-component regulatory system</keyword>
<dbReference type="Gene3D" id="3.30.450.20">
    <property type="entry name" value="PAS domain"/>
    <property type="match status" value="2"/>
</dbReference>
<keyword evidence="8" id="KW-0067">ATP-binding</keyword>
<dbReference type="SUPFAM" id="SSF103190">
    <property type="entry name" value="Sensory domain-like"/>
    <property type="match status" value="1"/>
</dbReference>
<name>A0A1E3X6V9_9BACT</name>
<evidence type="ECO:0000256" key="9">
    <source>
        <dbReference type="ARBA" id="ARBA00023012"/>
    </source>
</evidence>
<evidence type="ECO:0000313" key="14">
    <source>
        <dbReference type="EMBL" id="ODS31279.1"/>
    </source>
</evidence>
<sequence length="445" mass="49799">MFGSIRSKLVLFICLMVCLPIGTFTGFLLELKRSNISEIRGTSKTVMTTTIREEWEKKSQAIASLFAYKLIQPVNDLNIAEMFVFTERIMKDNDAKYVYVLDKKRTALVAPLGSKLIGTVLTDELTRRAVGAEGMITQRQAGMIDVAAPIMLGPKYLGTVRIGFSSEEVEDAIVAAGETISNAVTKVSLEYMRNILFLLPIILIPSLVVGILFSNRLAWRVKGIVVGTKRIAAGDIAYRIKIKSSDEIGMLTDSFNKMTEDLQKTTVSKDYLDNIIKNMVDTLVVVNPDTTIKTVNQATLNLLGYEEDELIGQPIEMIIEEEEIVSFKGTWITDLMKKGSITSVERAYITKDGRKIPVLFSASVIQNVDGEIQGYVCVALDITEQKRTEELKKKSERLERFHKLVTGREMEMVRLKEEVNTLLEKLGMSKKYKAPDKIGKVGTEK</sequence>
<dbReference type="SMART" id="SM00086">
    <property type="entry name" value="PAC"/>
    <property type="match status" value="1"/>
</dbReference>
<dbReference type="EMBL" id="MAYW01000129">
    <property type="protein sequence ID" value="ODS31279.1"/>
    <property type="molecule type" value="Genomic_DNA"/>
</dbReference>
<keyword evidence="5" id="KW-0808">Transferase</keyword>
<dbReference type="NCBIfam" id="TIGR00229">
    <property type="entry name" value="sensory_box"/>
    <property type="match status" value="1"/>
</dbReference>
<dbReference type="SUPFAM" id="SSF55785">
    <property type="entry name" value="PYP-like sensor domain (PAS domain)"/>
    <property type="match status" value="1"/>
</dbReference>
<evidence type="ECO:0000256" key="3">
    <source>
        <dbReference type="ARBA" id="ARBA00012438"/>
    </source>
</evidence>
<evidence type="ECO:0000256" key="1">
    <source>
        <dbReference type="ARBA" id="ARBA00000085"/>
    </source>
</evidence>
<evidence type="ECO:0000259" key="13">
    <source>
        <dbReference type="PROSITE" id="PS50885"/>
    </source>
</evidence>
<protein>
    <recommendedName>
        <fullName evidence="3">histidine kinase</fullName>
        <ecNumber evidence="3">2.7.13.3</ecNumber>
    </recommendedName>
</protein>
<evidence type="ECO:0000256" key="4">
    <source>
        <dbReference type="ARBA" id="ARBA00022553"/>
    </source>
</evidence>
<dbReference type="PROSITE" id="PS50113">
    <property type="entry name" value="PAC"/>
    <property type="match status" value="1"/>
</dbReference>
<evidence type="ECO:0000256" key="8">
    <source>
        <dbReference type="ARBA" id="ARBA00022840"/>
    </source>
</evidence>
<feature type="domain" description="PAC" evidence="12">
    <location>
        <begin position="342"/>
        <end position="394"/>
    </location>
</feature>
<dbReference type="PROSITE" id="PS50112">
    <property type="entry name" value="PAS"/>
    <property type="match status" value="1"/>
</dbReference>
<evidence type="ECO:0000313" key="15">
    <source>
        <dbReference type="Proteomes" id="UP000094056"/>
    </source>
</evidence>
<dbReference type="CDD" id="cd06225">
    <property type="entry name" value="HAMP"/>
    <property type="match status" value="1"/>
</dbReference>
<evidence type="ECO:0000256" key="2">
    <source>
        <dbReference type="ARBA" id="ARBA00004370"/>
    </source>
</evidence>
<dbReference type="Pfam" id="PF13426">
    <property type="entry name" value="PAS_9"/>
    <property type="match status" value="1"/>
</dbReference>
<reference evidence="14 15" key="1">
    <citation type="submission" date="2016-07" db="EMBL/GenBank/DDBJ databases">
        <title>Draft genome of Scalindua rubra, obtained from a brine-seawater interface in the Red Sea, sheds light on salt adaptation in anammox bacteria.</title>
        <authorList>
            <person name="Speth D.R."/>
            <person name="Lagkouvardos I."/>
            <person name="Wang Y."/>
            <person name="Qian P.-Y."/>
            <person name="Dutilh B.E."/>
            <person name="Jetten M.S."/>
        </authorList>
    </citation>
    <scope>NUCLEOTIDE SEQUENCE [LARGE SCALE GENOMIC DNA]</scope>
    <source>
        <strain evidence="14">BSI-1</strain>
    </source>
</reference>
<dbReference type="GO" id="GO:0000160">
    <property type="term" value="P:phosphorelay signal transduction system"/>
    <property type="evidence" value="ECO:0007669"/>
    <property type="project" value="UniProtKB-KW"/>
</dbReference>
<dbReference type="PROSITE" id="PS50885">
    <property type="entry name" value="HAMP"/>
    <property type="match status" value="1"/>
</dbReference>
<dbReference type="GO" id="GO:0004673">
    <property type="term" value="F:protein histidine kinase activity"/>
    <property type="evidence" value="ECO:0007669"/>
    <property type="project" value="UniProtKB-EC"/>
</dbReference>
<evidence type="ECO:0000259" key="11">
    <source>
        <dbReference type="PROSITE" id="PS50112"/>
    </source>
</evidence>
<dbReference type="Proteomes" id="UP000094056">
    <property type="component" value="Unassembled WGS sequence"/>
</dbReference>
<dbReference type="SUPFAM" id="SSF158472">
    <property type="entry name" value="HAMP domain-like"/>
    <property type="match status" value="1"/>
</dbReference>
<dbReference type="Pfam" id="PF00672">
    <property type="entry name" value="HAMP"/>
    <property type="match status" value="1"/>
</dbReference>
<dbReference type="PANTHER" id="PTHR43304:SF1">
    <property type="entry name" value="PAC DOMAIN-CONTAINING PROTEIN"/>
    <property type="match status" value="1"/>
</dbReference>
<keyword evidence="7" id="KW-0418">Kinase</keyword>
<keyword evidence="10" id="KW-0472">Membrane</keyword>